<reference evidence="10 11" key="2">
    <citation type="submission" date="2015-01" db="EMBL/GenBank/DDBJ databases">
        <authorList>
            <consortium name="NBRP consortium"/>
            <person name="Sawabe T."/>
            <person name="Meirelles P."/>
            <person name="Feng G."/>
            <person name="Sayaka M."/>
            <person name="Hattori M."/>
            <person name="Ohkuma M."/>
        </authorList>
    </citation>
    <scope>NUCLEOTIDE SEQUENCE [LARGE SCALE GENOMIC DNA]</scope>
    <source>
        <strain evidence="11">JCM 19241</strain>
    </source>
</reference>
<evidence type="ECO:0000256" key="1">
    <source>
        <dbReference type="ARBA" id="ARBA00004651"/>
    </source>
</evidence>
<dbReference type="EC" id="2.7.1.191" evidence="10"/>
<evidence type="ECO:0000256" key="3">
    <source>
        <dbReference type="ARBA" id="ARBA00022475"/>
    </source>
</evidence>
<feature type="transmembrane region" description="Helical" evidence="8">
    <location>
        <begin position="84"/>
        <end position="102"/>
    </location>
</feature>
<evidence type="ECO:0000313" key="11">
    <source>
        <dbReference type="Proteomes" id="UP000031666"/>
    </source>
</evidence>
<dbReference type="InterPro" id="IPR051088">
    <property type="entry name" value="PTS_Sugar-EIIC/EIIB"/>
</dbReference>
<feature type="transmembrane region" description="Helical" evidence="8">
    <location>
        <begin position="122"/>
        <end position="147"/>
    </location>
</feature>
<evidence type="ECO:0000256" key="6">
    <source>
        <dbReference type="ARBA" id="ARBA00022989"/>
    </source>
</evidence>
<dbReference type="NCBIfam" id="TIGR00410">
    <property type="entry name" value="lacE"/>
    <property type="match status" value="1"/>
</dbReference>
<evidence type="ECO:0000256" key="5">
    <source>
        <dbReference type="ARBA" id="ARBA00022692"/>
    </source>
</evidence>
<dbReference type="EMBL" id="BBSC01000016">
    <property type="protein sequence ID" value="GAM78679.1"/>
    <property type="molecule type" value="Genomic_DNA"/>
</dbReference>
<reference evidence="10 11" key="1">
    <citation type="submission" date="2015-01" db="EMBL/GenBank/DDBJ databases">
        <title>Vibrio sp. C94 JCM 19241 whole genome shotgun sequence.</title>
        <authorList>
            <person name="Sawabe T."/>
            <person name="Meirelles P."/>
            <person name="Feng G."/>
            <person name="Sayaka M."/>
            <person name="Hattori M."/>
            <person name="Ohkuma M."/>
        </authorList>
    </citation>
    <scope>NUCLEOTIDE SEQUENCE [LARGE SCALE GENOMIC DNA]</scope>
    <source>
        <strain evidence="11">JCM 19241</strain>
    </source>
</reference>
<dbReference type="GO" id="GO:1901264">
    <property type="term" value="P:carbohydrate derivative transport"/>
    <property type="evidence" value="ECO:0007669"/>
    <property type="project" value="TreeGrafter"/>
</dbReference>
<dbReference type="STRING" id="1481914.JCM19241_2084"/>
<dbReference type="AlphaFoldDB" id="A0A0B8QX69"/>
<keyword evidence="3" id="KW-1003">Cell membrane</keyword>
<evidence type="ECO:0000256" key="7">
    <source>
        <dbReference type="ARBA" id="ARBA00023136"/>
    </source>
</evidence>
<dbReference type="Pfam" id="PF02378">
    <property type="entry name" value="PTS_EIIC"/>
    <property type="match status" value="1"/>
</dbReference>
<dbReference type="GO" id="GO:0005886">
    <property type="term" value="C:plasma membrane"/>
    <property type="evidence" value="ECO:0007669"/>
    <property type="project" value="UniProtKB-SubCell"/>
</dbReference>
<keyword evidence="7 8" id="KW-0472">Membrane</keyword>
<gene>
    <name evidence="10" type="ORF">JCM19241_2084</name>
</gene>
<feature type="transmembrane region" description="Helical" evidence="8">
    <location>
        <begin position="168"/>
        <end position="185"/>
    </location>
</feature>
<comment type="subcellular location">
    <subcellularLocation>
        <location evidence="1">Cell membrane</location>
        <topology evidence="1">Multi-pass membrane protein</topology>
    </subcellularLocation>
</comment>
<proteinExistence type="predicted"/>
<keyword evidence="10" id="KW-0808">Transferase</keyword>
<dbReference type="GO" id="GO:0008982">
    <property type="term" value="F:protein-N(PI)-phosphohistidine-sugar phosphotransferase activity"/>
    <property type="evidence" value="ECO:0007669"/>
    <property type="project" value="InterPro"/>
</dbReference>
<comment type="caution">
    <text evidence="10">The sequence shown here is derived from an EMBL/GenBank/DDBJ whole genome shotgun (WGS) entry which is preliminary data.</text>
</comment>
<keyword evidence="6 8" id="KW-1133">Transmembrane helix</keyword>
<feature type="transmembrane region" description="Helical" evidence="8">
    <location>
        <begin position="331"/>
        <end position="360"/>
    </location>
</feature>
<keyword evidence="2" id="KW-0813">Transport</keyword>
<dbReference type="PANTHER" id="PTHR33989:SF4">
    <property type="entry name" value="PTS SYSTEM N,N'-DIACETYLCHITOBIOSE-SPECIFIC EIIC COMPONENT"/>
    <property type="match status" value="1"/>
</dbReference>
<dbReference type="PROSITE" id="PS51105">
    <property type="entry name" value="PTS_EIIC_TYPE_3"/>
    <property type="match status" value="1"/>
</dbReference>
<dbReference type="Proteomes" id="UP000031666">
    <property type="component" value="Unassembled WGS sequence"/>
</dbReference>
<evidence type="ECO:0000256" key="8">
    <source>
        <dbReference type="SAM" id="Phobius"/>
    </source>
</evidence>
<evidence type="ECO:0000313" key="10">
    <source>
        <dbReference type="EMBL" id="GAM78679.1"/>
    </source>
</evidence>
<dbReference type="PANTHER" id="PTHR33989">
    <property type="match status" value="1"/>
</dbReference>
<protein>
    <submittedName>
        <fullName evidence="10">PTS system</fullName>
        <ecNumber evidence="10">2.7.1.191</ecNumber>
    </submittedName>
</protein>
<accession>A0A0B8QX69</accession>
<evidence type="ECO:0000256" key="4">
    <source>
        <dbReference type="ARBA" id="ARBA00022597"/>
    </source>
</evidence>
<feature type="domain" description="PTS EIIC type-3" evidence="9">
    <location>
        <begin position="1"/>
        <end position="360"/>
    </location>
</feature>
<sequence length="379" mass="40757">MAGVFGESWKVPLFQVVGATFDILALVGVFGIAYTYVKYEGYNGVEAGVLAIVAMLIVVNSFIVTPEGQQIAGVIPKAFLGGKGMIAAIVIGLTVGIIYSAVLKRNWVIKLPDSVPEGVANAFRSLIPGLIIISLAFGTYILFDVVFDKSFIETIYVILQTPLQNMSDSFFGAVGIALLISLLWWCGVHGPVIVMGIMSPIVTANALHNQSLKNAGEVLVAGENANIVTIQFVDQFITVGGSGLTFGLVCCMVLFARSLQYKQLGRLSFTPGLFNINEPVIFATPIIFNPIMFIPFVLAPVTSAVMVYTAIDLGFVGPFTAVKVPWTTPVVLSGFIIGGWSAALLQISIVIMTVCVYFPFFKYQDKLALKAETKLTTNR</sequence>
<keyword evidence="5 8" id="KW-0812">Transmembrane</keyword>
<evidence type="ECO:0000259" key="9">
    <source>
        <dbReference type="PROSITE" id="PS51105"/>
    </source>
</evidence>
<dbReference type="InterPro" id="IPR003352">
    <property type="entry name" value="PTS_EIIC"/>
</dbReference>
<feature type="transmembrane region" description="Helical" evidence="8">
    <location>
        <begin position="42"/>
        <end position="63"/>
    </location>
</feature>
<organism evidence="10 11">
    <name type="scientific">Vibrio ishigakensis</name>
    <dbReference type="NCBI Taxonomy" id="1481914"/>
    <lineage>
        <taxon>Bacteria</taxon>
        <taxon>Pseudomonadati</taxon>
        <taxon>Pseudomonadota</taxon>
        <taxon>Gammaproteobacteria</taxon>
        <taxon>Vibrionales</taxon>
        <taxon>Vibrionaceae</taxon>
        <taxon>Vibrio</taxon>
    </lineage>
</organism>
<dbReference type="InterPro" id="IPR004501">
    <property type="entry name" value="PTS_EIIC_3"/>
</dbReference>
<keyword evidence="4" id="KW-0762">Sugar transport</keyword>
<dbReference type="GO" id="GO:0009401">
    <property type="term" value="P:phosphoenolpyruvate-dependent sugar phosphotransferase system"/>
    <property type="evidence" value="ECO:0007669"/>
    <property type="project" value="InterPro"/>
</dbReference>
<feature type="transmembrane region" description="Helical" evidence="8">
    <location>
        <begin position="12"/>
        <end position="36"/>
    </location>
</feature>
<feature type="transmembrane region" description="Helical" evidence="8">
    <location>
        <begin position="236"/>
        <end position="256"/>
    </location>
</feature>
<evidence type="ECO:0000256" key="2">
    <source>
        <dbReference type="ARBA" id="ARBA00022448"/>
    </source>
</evidence>
<name>A0A0B8QX69_9VIBR</name>